<dbReference type="Pfam" id="PF24245">
    <property type="entry name" value="INO80F"/>
    <property type="match status" value="1"/>
</dbReference>
<evidence type="ECO:0000313" key="7">
    <source>
        <dbReference type="EMBL" id="EER33380.1"/>
    </source>
</evidence>
<dbReference type="GO" id="GO:0005634">
    <property type="term" value="C:nucleus"/>
    <property type="evidence" value="ECO:0007669"/>
    <property type="project" value="UniProtKB-SubCell"/>
</dbReference>
<dbReference type="Proteomes" id="UP000002037">
    <property type="component" value="Unassembled WGS sequence"/>
</dbReference>
<keyword evidence="3 4" id="KW-0539">Nucleus</keyword>
<feature type="compositionally biased region" description="Polar residues" evidence="5">
    <location>
        <begin position="338"/>
        <end position="350"/>
    </location>
</feature>
<evidence type="ECO:0000256" key="2">
    <source>
        <dbReference type="ARBA" id="ARBA00023125"/>
    </source>
</evidence>
<dbReference type="VEuPathDB" id="FungiDB:CTRG_02198"/>
<dbReference type="SMART" id="SM00398">
    <property type="entry name" value="HMG"/>
    <property type="match status" value="1"/>
</dbReference>
<evidence type="ECO:0000259" key="6">
    <source>
        <dbReference type="PROSITE" id="PS50118"/>
    </source>
</evidence>
<evidence type="ECO:0000256" key="4">
    <source>
        <dbReference type="PROSITE-ProRule" id="PRU00267"/>
    </source>
</evidence>
<evidence type="ECO:0000256" key="1">
    <source>
        <dbReference type="ARBA" id="ARBA00004123"/>
    </source>
</evidence>
<dbReference type="Gene3D" id="1.10.30.10">
    <property type="entry name" value="High mobility group box domain"/>
    <property type="match status" value="1"/>
</dbReference>
<dbReference type="eggNOG" id="KOG0381">
    <property type="taxonomic scope" value="Eukaryota"/>
</dbReference>
<dbReference type="RefSeq" id="XP_002547901.1">
    <property type="nucleotide sequence ID" value="XM_002547855.1"/>
</dbReference>
<dbReference type="InterPro" id="IPR036910">
    <property type="entry name" value="HMG_box_dom_sf"/>
</dbReference>
<keyword evidence="2 4" id="KW-0238">DNA-binding</keyword>
<sequence>MILEERFKQKCKELKKRVLEVEESNEIATIALSRTSASIRRLRLEYSILLERLEDRAKQIPDGIVSFEEMACPPTPTILDDSLIKSKNGSKKGSKSKSKTTGSGSGSGSGANASGSGGSGGGSGNGSGGSPSDVASTTMGKQKARDPDLPKRPTNAYLIFCELEKERIKSGDPNASDISRSMTEAWRNLSEEDRRPYFKLYEEDRIRYQREMTEYHQRKEGGEPELKKQKIEQKEQPEETEQQQEEPQEGEPQAEEQEEEEEAQPEEALVVDTAPTEPVEVPASSPAPIVSEQETVPPTEIEVDTEVTSEPEVEPETEASATPAAAVVAPTDTEAAINTETTEGSEAPQSESKDEPMN</sequence>
<feature type="region of interest" description="Disordered" evidence="5">
    <location>
        <begin position="212"/>
        <end position="358"/>
    </location>
</feature>
<dbReference type="InterPro" id="IPR056513">
    <property type="entry name" value="INO80F"/>
</dbReference>
<feature type="compositionally biased region" description="Basic and acidic residues" evidence="5">
    <location>
        <begin position="212"/>
        <end position="237"/>
    </location>
</feature>
<dbReference type="OrthoDB" id="10070927at2759"/>
<feature type="DNA-binding region" description="HMG box" evidence="4">
    <location>
        <begin position="150"/>
        <end position="216"/>
    </location>
</feature>
<dbReference type="HOGENOM" id="CLU_066251_0_0_1"/>
<dbReference type="GeneID" id="8296899"/>
<dbReference type="Pfam" id="PF00505">
    <property type="entry name" value="HMG_box"/>
    <property type="match status" value="1"/>
</dbReference>
<dbReference type="InterPro" id="IPR050342">
    <property type="entry name" value="HMGB"/>
</dbReference>
<feature type="compositionally biased region" description="Acidic residues" evidence="5">
    <location>
        <begin position="238"/>
        <end position="265"/>
    </location>
</feature>
<dbReference type="PROSITE" id="PS50118">
    <property type="entry name" value="HMG_BOX_2"/>
    <property type="match status" value="1"/>
</dbReference>
<comment type="subcellular location">
    <subcellularLocation>
        <location evidence="1">Nucleus</location>
    </subcellularLocation>
</comment>
<proteinExistence type="predicted"/>
<feature type="compositionally biased region" description="Basic residues" evidence="5">
    <location>
        <begin position="88"/>
        <end position="98"/>
    </location>
</feature>
<dbReference type="GO" id="GO:0003677">
    <property type="term" value="F:DNA binding"/>
    <property type="evidence" value="ECO:0007669"/>
    <property type="project" value="UniProtKB-UniRule"/>
</dbReference>
<keyword evidence="8" id="KW-1185">Reference proteome</keyword>
<dbReference type="AlphaFoldDB" id="C5M9N6"/>
<feature type="domain" description="HMG box" evidence="6">
    <location>
        <begin position="150"/>
        <end position="216"/>
    </location>
</feature>
<feature type="compositionally biased region" description="Low complexity" evidence="5">
    <location>
        <begin position="318"/>
        <end position="336"/>
    </location>
</feature>
<organism evidence="7 8">
    <name type="scientific">Candida tropicalis (strain ATCC MYA-3404 / T1)</name>
    <name type="common">Yeast</name>
    <dbReference type="NCBI Taxonomy" id="294747"/>
    <lineage>
        <taxon>Eukaryota</taxon>
        <taxon>Fungi</taxon>
        <taxon>Dikarya</taxon>
        <taxon>Ascomycota</taxon>
        <taxon>Saccharomycotina</taxon>
        <taxon>Pichiomycetes</taxon>
        <taxon>Debaryomycetaceae</taxon>
        <taxon>Candida/Lodderomyces clade</taxon>
        <taxon>Candida</taxon>
    </lineage>
</organism>
<dbReference type="PANTHER" id="PTHR48112:SF13">
    <property type="entry name" value="NON-HISTONE PROTEIN 10"/>
    <property type="match status" value="1"/>
</dbReference>
<feature type="compositionally biased region" description="Acidic residues" evidence="5">
    <location>
        <begin position="301"/>
        <end position="317"/>
    </location>
</feature>
<dbReference type="STRING" id="294747.C5M9N6"/>
<accession>C5M9N6</accession>
<dbReference type="PANTHER" id="PTHR48112">
    <property type="entry name" value="HIGH MOBILITY GROUP PROTEIN DSP1"/>
    <property type="match status" value="1"/>
</dbReference>
<reference evidence="7 8" key="1">
    <citation type="journal article" date="2009" name="Nature">
        <title>Evolution of pathogenicity and sexual reproduction in eight Candida genomes.</title>
        <authorList>
            <person name="Butler G."/>
            <person name="Rasmussen M.D."/>
            <person name="Lin M.F."/>
            <person name="Santos M.A."/>
            <person name="Sakthikumar S."/>
            <person name="Munro C.A."/>
            <person name="Rheinbay E."/>
            <person name="Grabherr M."/>
            <person name="Forche A."/>
            <person name="Reedy J.L."/>
            <person name="Agrafioti I."/>
            <person name="Arnaud M.B."/>
            <person name="Bates S."/>
            <person name="Brown A.J."/>
            <person name="Brunke S."/>
            <person name="Costanzo M.C."/>
            <person name="Fitzpatrick D.A."/>
            <person name="de Groot P.W."/>
            <person name="Harris D."/>
            <person name="Hoyer L.L."/>
            <person name="Hube B."/>
            <person name="Klis F.M."/>
            <person name="Kodira C."/>
            <person name="Lennard N."/>
            <person name="Logue M.E."/>
            <person name="Martin R."/>
            <person name="Neiman A.M."/>
            <person name="Nikolaou E."/>
            <person name="Quail M.A."/>
            <person name="Quinn J."/>
            <person name="Santos M.C."/>
            <person name="Schmitzberger F.F."/>
            <person name="Sherlock G."/>
            <person name="Shah P."/>
            <person name="Silverstein K.A."/>
            <person name="Skrzypek M.S."/>
            <person name="Soll D."/>
            <person name="Staggs R."/>
            <person name="Stansfield I."/>
            <person name="Stumpf M.P."/>
            <person name="Sudbery P.E."/>
            <person name="Srikantha T."/>
            <person name="Zeng Q."/>
            <person name="Berman J."/>
            <person name="Berriman M."/>
            <person name="Heitman J."/>
            <person name="Gow N.A."/>
            <person name="Lorenz M.C."/>
            <person name="Birren B.W."/>
            <person name="Kellis M."/>
            <person name="Cuomo C.A."/>
        </authorList>
    </citation>
    <scope>NUCLEOTIDE SEQUENCE [LARGE SCALE GENOMIC DNA]</scope>
    <source>
        <strain evidence="8">ATCC MYA-3404 / T1</strain>
    </source>
</reference>
<dbReference type="EMBL" id="GG692397">
    <property type="protein sequence ID" value="EER33380.1"/>
    <property type="molecule type" value="Genomic_DNA"/>
</dbReference>
<evidence type="ECO:0000256" key="3">
    <source>
        <dbReference type="ARBA" id="ARBA00023242"/>
    </source>
</evidence>
<protein>
    <recommendedName>
        <fullName evidence="6">HMG box domain-containing protein</fullName>
    </recommendedName>
</protein>
<evidence type="ECO:0000256" key="5">
    <source>
        <dbReference type="SAM" id="MobiDB-lite"/>
    </source>
</evidence>
<evidence type="ECO:0000313" key="8">
    <source>
        <dbReference type="Proteomes" id="UP000002037"/>
    </source>
</evidence>
<dbReference type="InterPro" id="IPR009071">
    <property type="entry name" value="HMG_box_dom"/>
</dbReference>
<dbReference type="SUPFAM" id="SSF47095">
    <property type="entry name" value="HMG-box"/>
    <property type="match status" value="1"/>
</dbReference>
<name>C5M9N6_CANTT</name>
<feature type="compositionally biased region" description="Gly residues" evidence="5">
    <location>
        <begin position="103"/>
        <end position="129"/>
    </location>
</feature>
<feature type="region of interest" description="Disordered" evidence="5">
    <location>
        <begin position="76"/>
        <end position="154"/>
    </location>
</feature>
<dbReference type="KEGG" id="ctp:CTRG_02198"/>
<gene>
    <name evidence="7" type="ORF">CTRG_02198</name>
</gene>